<dbReference type="Proteomes" id="UP001318860">
    <property type="component" value="Unassembled WGS sequence"/>
</dbReference>
<evidence type="ECO:0000256" key="6">
    <source>
        <dbReference type="ARBA" id="ARBA00029833"/>
    </source>
</evidence>
<evidence type="ECO:0000256" key="7">
    <source>
        <dbReference type="SAM" id="Phobius"/>
    </source>
</evidence>
<gene>
    <name evidence="8" type="ORF">DH2020_000814</name>
</gene>
<dbReference type="Pfam" id="PF03987">
    <property type="entry name" value="Autophagy_act_C"/>
    <property type="match status" value="1"/>
</dbReference>
<evidence type="ECO:0000313" key="9">
    <source>
        <dbReference type="Proteomes" id="UP001318860"/>
    </source>
</evidence>
<reference evidence="8 9" key="1">
    <citation type="journal article" date="2021" name="Comput. Struct. Biotechnol. J.">
        <title>De novo genome assembly of the potent medicinal plant Rehmannia glutinosa using nanopore technology.</title>
        <authorList>
            <person name="Ma L."/>
            <person name="Dong C."/>
            <person name="Song C."/>
            <person name="Wang X."/>
            <person name="Zheng X."/>
            <person name="Niu Y."/>
            <person name="Chen S."/>
            <person name="Feng W."/>
        </authorList>
    </citation>
    <scope>NUCLEOTIDE SEQUENCE [LARGE SCALE GENOMIC DNA]</scope>
    <source>
        <strain evidence="8">DH-2019</strain>
    </source>
</reference>
<keyword evidence="3" id="KW-0808">Transferase</keyword>
<evidence type="ECO:0000256" key="3">
    <source>
        <dbReference type="ARBA" id="ARBA00022679"/>
    </source>
</evidence>
<keyword evidence="7" id="KW-0472">Membrane</keyword>
<keyword evidence="4" id="KW-0833">Ubl conjugation pathway</keyword>
<evidence type="ECO:0000256" key="2">
    <source>
        <dbReference type="ARBA" id="ARBA00021099"/>
    </source>
</evidence>
<dbReference type="PANTHER" id="PTHR14957:SF1">
    <property type="entry name" value="UBIQUITIN-LIKE-CONJUGATING ENZYME ATG10"/>
    <property type="match status" value="1"/>
</dbReference>
<keyword evidence="7" id="KW-0812">Transmembrane</keyword>
<name>A0ABR0XY14_REHGL</name>
<organism evidence="8 9">
    <name type="scientific">Rehmannia glutinosa</name>
    <name type="common">Chinese foxglove</name>
    <dbReference type="NCBI Taxonomy" id="99300"/>
    <lineage>
        <taxon>Eukaryota</taxon>
        <taxon>Viridiplantae</taxon>
        <taxon>Streptophyta</taxon>
        <taxon>Embryophyta</taxon>
        <taxon>Tracheophyta</taxon>
        <taxon>Spermatophyta</taxon>
        <taxon>Magnoliopsida</taxon>
        <taxon>eudicotyledons</taxon>
        <taxon>Gunneridae</taxon>
        <taxon>Pentapetalae</taxon>
        <taxon>asterids</taxon>
        <taxon>lamiids</taxon>
        <taxon>Lamiales</taxon>
        <taxon>Orobanchaceae</taxon>
        <taxon>Rehmannieae</taxon>
        <taxon>Rehmannia</taxon>
    </lineage>
</organism>
<evidence type="ECO:0000256" key="4">
    <source>
        <dbReference type="ARBA" id="ARBA00022786"/>
    </source>
</evidence>
<evidence type="ECO:0000256" key="5">
    <source>
        <dbReference type="ARBA" id="ARBA00023006"/>
    </source>
</evidence>
<dbReference type="Gene3D" id="3.30.1460.50">
    <property type="match status" value="1"/>
</dbReference>
<evidence type="ECO:0000256" key="1">
    <source>
        <dbReference type="ARBA" id="ARBA00005696"/>
    </source>
</evidence>
<protein>
    <recommendedName>
        <fullName evidence="2">Ubiquitin-like-conjugating enzyme ATG10</fullName>
    </recommendedName>
    <alternativeName>
        <fullName evidence="6">Autophagy-related protein 10</fullName>
    </alternativeName>
</protein>
<dbReference type="PANTHER" id="PTHR14957">
    <property type="entry name" value="UBIQUITIN-LIKE-CONJUGATING ENZYME ATG10"/>
    <property type="match status" value="1"/>
</dbReference>
<dbReference type="InterPro" id="IPR007135">
    <property type="entry name" value="Atg3/Atg10"/>
</dbReference>
<feature type="transmembrane region" description="Helical" evidence="7">
    <location>
        <begin position="251"/>
        <end position="271"/>
    </location>
</feature>
<keyword evidence="5" id="KW-0072">Autophagy</keyword>
<keyword evidence="7" id="KW-1133">Transmembrane helix</keyword>
<comment type="caution">
    <text evidence="8">The sequence shown here is derived from an EMBL/GenBank/DDBJ whole genome shotgun (WGS) entry which is preliminary data.</text>
</comment>
<proteinExistence type="inferred from homology"/>
<dbReference type="EMBL" id="JABTTQ020000001">
    <property type="protein sequence ID" value="KAK6163950.1"/>
    <property type="molecule type" value="Genomic_DNA"/>
</dbReference>
<comment type="similarity">
    <text evidence="1">Belongs to the ATG10 family.</text>
</comment>
<accession>A0ABR0XY14</accession>
<evidence type="ECO:0000313" key="8">
    <source>
        <dbReference type="EMBL" id="KAK6163950.1"/>
    </source>
</evidence>
<sequence>MSHKSWDGTLSSTEFYVAACAFAKQWRKFNPSLPQWSWVTCPKRPWISHDNQVGYLSVENVILPRLSEEADQKGDIIEKEECVSEYEDEVVDTAVVVHNGGPGVHRYDFHAVYSASYRVPVLYFRAYCDGKLTLYSCLQLMLYFATLYGQPLLLDEIEKDIPVHSAELLIKSKWTFMTQEEHPELNRPWYTLHPCGTSEWMKLLLSTDASAAQSGIPVEKYMISWFSVVGQVFGLKLPFEILNLVGADTIVLLVSVNYGFVTFLVVCIWHLNISLTFADRY</sequence>
<keyword evidence="9" id="KW-1185">Reference proteome</keyword>